<evidence type="ECO:0000313" key="1">
    <source>
        <dbReference type="EMBL" id="GIE16850.1"/>
    </source>
</evidence>
<accession>A0A919JAR3</accession>
<evidence type="ECO:0000313" key="2">
    <source>
        <dbReference type="Proteomes" id="UP000598174"/>
    </source>
</evidence>
<dbReference type="AlphaFoldDB" id="A0A919JAR3"/>
<dbReference type="EMBL" id="BOMM01000103">
    <property type="protein sequence ID" value="GIE16850.1"/>
    <property type="molecule type" value="Genomic_DNA"/>
</dbReference>
<organism evidence="1 2">
    <name type="scientific">Paractinoplanes ferrugineus</name>
    <dbReference type="NCBI Taxonomy" id="113564"/>
    <lineage>
        <taxon>Bacteria</taxon>
        <taxon>Bacillati</taxon>
        <taxon>Actinomycetota</taxon>
        <taxon>Actinomycetes</taxon>
        <taxon>Micromonosporales</taxon>
        <taxon>Micromonosporaceae</taxon>
        <taxon>Paractinoplanes</taxon>
    </lineage>
</organism>
<keyword evidence="2" id="KW-1185">Reference proteome</keyword>
<name>A0A919JAR3_9ACTN</name>
<sequence>MTSQHYDEVFNRAVDAAWGVLPSSVAPAKGDVAEALRVASDVFASDDQAYADKLVAETGIAGFNLDGRGRLDLVLAHELAAKMTLAFKTILDAQPGAENYVEQEVIERNGGGRYVFIVCKPGGKTPHQLRREAESQRDALLSEVEELRRRLGDSA</sequence>
<dbReference type="RefSeq" id="WP_203823173.1">
    <property type="nucleotide sequence ID" value="NZ_BAAABP010000003.1"/>
</dbReference>
<comment type="caution">
    <text evidence="1">The sequence shown here is derived from an EMBL/GenBank/DDBJ whole genome shotgun (WGS) entry which is preliminary data.</text>
</comment>
<gene>
    <name evidence="1" type="ORF">Afe05nite_86900</name>
</gene>
<proteinExistence type="predicted"/>
<protein>
    <submittedName>
        <fullName evidence="1">Uncharacterized protein</fullName>
    </submittedName>
</protein>
<dbReference type="Proteomes" id="UP000598174">
    <property type="component" value="Unassembled WGS sequence"/>
</dbReference>
<reference evidence="1" key="1">
    <citation type="submission" date="2021-01" db="EMBL/GenBank/DDBJ databases">
        <title>Whole genome shotgun sequence of Actinoplanes ferrugineus NBRC 15555.</title>
        <authorList>
            <person name="Komaki H."/>
            <person name="Tamura T."/>
        </authorList>
    </citation>
    <scope>NUCLEOTIDE SEQUENCE</scope>
    <source>
        <strain evidence="1">NBRC 15555</strain>
    </source>
</reference>